<sequence>MINIKINKKFKIAIYLIFIIYVLLLIKVLLFKNGDAFSLLNFIGKKSFLEKISYAQLIPFDTIKIFIFDSPSYLVSIENLFGNIVIFCPMGFLIPFLFKKIHNVGSIFIVSFGISLTIELIQLLTGLGFFDVDDIILNVLGGIIGYLILKILIKIFNEFFNN</sequence>
<feature type="transmembrane region" description="Helical" evidence="1">
    <location>
        <begin position="80"/>
        <end position="98"/>
    </location>
</feature>
<evidence type="ECO:0000256" key="1">
    <source>
        <dbReference type="SAM" id="Phobius"/>
    </source>
</evidence>
<proteinExistence type="predicted"/>
<dbReference type="InterPro" id="IPR006976">
    <property type="entry name" value="VanZ-like"/>
</dbReference>
<protein>
    <submittedName>
        <fullName evidence="3">VanZ family protein</fullName>
    </submittedName>
</protein>
<comment type="caution">
    <text evidence="3">The sequence shown here is derived from an EMBL/GenBank/DDBJ whole genome shotgun (WGS) entry which is preliminary data.</text>
</comment>
<organism evidence="3">
    <name type="scientific">Clostridium perfringens</name>
    <dbReference type="NCBI Taxonomy" id="1502"/>
    <lineage>
        <taxon>Bacteria</taxon>
        <taxon>Bacillati</taxon>
        <taxon>Bacillota</taxon>
        <taxon>Clostridia</taxon>
        <taxon>Eubacteriales</taxon>
        <taxon>Clostridiaceae</taxon>
        <taxon>Clostridium</taxon>
    </lineage>
</organism>
<keyword evidence="1" id="KW-1133">Transmembrane helix</keyword>
<dbReference type="PANTHER" id="PTHR36834:SF1">
    <property type="entry name" value="INTEGRAL MEMBRANE PROTEIN"/>
    <property type="match status" value="1"/>
</dbReference>
<name>A0A8H9UYF3_CLOPF</name>
<feature type="transmembrane region" description="Helical" evidence="1">
    <location>
        <begin position="12"/>
        <end position="31"/>
    </location>
</feature>
<keyword evidence="1" id="KW-0812">Transmembrane</keyword>
<dbReference type="AlphaFoldDB" id="A0A8H9UYF3"/>
<evidence type="ECO:0000313" key="3">
    <source>
        <dbReference type="EMBL" id="HAT4309619.1"/>
    </source>
</evidence>
<gene>
    <name evidence="3" type="ORF">I9080_003489</name>
</gene>
<dbReference type="InterPro" id="IPR053150">
    <property type="entry name" value="Teicoplanin_resist-assoc"/>
</dbReference>
<keyword evidence="1" id="KW-0472">Membrane</keyword>
<dbReference type="RefSeq" id="WP_283697950.1">
    <property type="nucleotide sequence ID" value="NZ_CATNXO010000031.1"/>
</dbReference>
<dbReference type="Pfam" id="PF04892">
    <property type="entry name" value="VanZ"/>
    <property type="match status" value="1"/>
</dbReference>
<feature type="transmembrane region" description="Helical" evidence="1">
    <location>
        <begin position="105"/>
        <end position="129"/>
    </location>
</feature>
<dbReference type="Proteomes" id="UP000859547">
    <property type="component" value="Unassembled WGS sequence"/>
</dbReference>
<evidence type="ECO:0000259" key="2">
    <source>
        <dbReference type="Pfam" id="PF04892"/>
    </source>
</evidence>
<dbReference type="PANTHER" id="PTHR36834">
    <property type="entry name" value="MEMBRANE PROTEIN-RELATED"/>
    <property type="match status" value="1"/>
</dbReference>
<reference evidence="3" key="2">
    <citation type="submission" date="2020-07" db="EMBL/GenBank/DDBJ databases">
        <authorList>
            <consortium name="NCBI Pathogen Detection Project"/>
        </authorList>
    </citation>
    <scope>NUCLEOTIDE SEQUENCE</scope>
    <source>
        <strain evidence="3">C8</strain>
    </source>
</reference>
<feature type="transmembrane region" description="Helical" evidence="1">
    <location>
        <begin position="135"/>
        <end position="153"/>
    </location>
</feature>
<accession>A0A8H9UYF3</accession>
<feature type="domain" description="VanZ-like" evidence="2">
    <location>
        <begin position="18"/>
        <end position="152"/>
    </location>
</feature>
<reference evidence="3" key="1">
    <citation type="journal article" date="2018" name="Genome Biol.">
        <title>SKESA: strategic k-mer extension for scrupulous assemblies.</title>
        <authorList>
            <person name="Souvorov A."/>
            <person name="Agarwala R."/>
            <person name="Lipman D.J."/>
        </authorList>
    </citation>
    <scope>NUCLEOTIDE SEQUENCE</scope>
    <source>
        <strain evidence="3">C8</strain>
    </source>
</reference>
<dbReference type="EMBL" id="DACTCB010000059">
    <property type="protein sequence ID" value="HAT4309619.1"/>
    <property type="molecule type" value="Genomic_DNA"/>
</dbReference>